<dbReference type="OrthoDB" id="2386521at2759"/>
<dbReference type="SUPFAM" id="SSF56349">
    <property type="entry name" value="DNA breaking-rejoining enzymes"/>
    <property type="match status" value="1"/>
</dbReference>
<evidence type="ECO:0000313" key="5">
    <source>
        <dbReference type="Proteomes" id="UP000789405"/>
    </source>
</evidence>
<reference evidence="4" key="1">
    <citation type="submission" date="2021-06" db="EMBL/GenBank/DDBJ databases">
        <authorList>
            <person name="Kallberg Y."/>
            <person name="Tangrot J."/>
            <person name="Rosling A."/>
        </authorList>
    </citation>
    <scope>NUCLEOTIDE SEQUENCE</scope>
    <source>
        <strain evidence="4">MA453B</strain>
    </source>
</reference>
<protein>
    <submittedName>
        <fullName evidence="4">25390_t:CDS:1</fullName>
    </submittedName>
</protein>
<accession>A0A9N9JZ49</accession>
<dbReference type="InterPro" id="IPR013762">
    <property type="entry name" value="Integrase-like_cat_sf"/>
</dbReference>
<dbReference type="GO" id="GO:0015074">
    <property type="term" value="P:DNA integration"/>
    <property type="evidence" value="ECO:0007669"/>
    <property type="project" value="InterPro"/>
</dbReference>
<keyword evidence="1" id="KW-0233">DNA recombination</keyword>
<feature type="compositionally biased region" description="Basic and acidic residues" evidence="2">
    <location>
        <begin position="397"/>
        <end position="412"/>
    </location>
</feature>
<dbReference type="InterPro" id="IPR011010">
    <property type="entry name" value="DNA_brk_join_enz"/>
</dbReference>
<evidence type="ECO:0000313" key="4">
    <source>
        <dbReference type="EMBL" id="CAG8800471.1"/>
    </source>
</evidence>
<feature type="region of interest" description="Disordered" evidence="2">
    <location>
        <begin position="361"/>
        <end position="437"/>
    </location>
</feature>
<dbReference type="AlphaFoldDB" id="A0A9N9JZ49"/>
<feature type="compositionally biased region" description="Basic and acidic residues" evidence="2">
    <location>
        <begin position="368"/>
        <end position="378"/>
    </location>
</feature>
<name>A0A9N9JZ49_9GLOM</name>
<dbReference type="InterPro" id="IPR052787">
    <property type="entry name" value="MAVS"/>
</dbReference>
<evidence type="ECO:0000256" key="2">
    <source>
        <dbReference type="SAM" id="MobiDB-lite"/>
    </source>
</evidence>
<comment type="caution">
    <text evidence="4">The sequence shown here is derived from an EMBL/GenBank/DDBJ whole genome shotgun (WGS) entry which is preliminary data.</text>
</comment>
<dbReference type="GO" id="GO:0003677">
    <property type="term" value="F:DNA binding"/>
    <property type="evidence" value="ECO:0007669"/>
    <property type="project" value="InterPro"/>
</dbReference>
<evidence type="ECO:0000256" key="1">
    <source>
        <dbReference type="ARBA" id="ARBA00023172"/>
    </source>
</evidence>
<dbReference type="EMBL" id="CAJVPY010034880">
    <property type="protein sequence ID" value="CAG8800471.1"/>
    <property type="molecule type" value="Genomic_DNA"/>
</dbReference>
<dbReference type="Proteomes" id="UP000789405">
    <property type="component" value="Unassembled WGS sequence"/>
</dbReference>
<dbReference type="CDD" id="cd00397">
    <property type="entry name" value="DNA_BRE_C"/>
    <property type="match status" value="1"/>
</dbReference>
<evidence type="ECO:0000259" key="3">
    <source>
        <dbReference type="PROSITE" id="PS51898"/>
    </source>
</evidence>
<feature type="non-terminal residue" evidence="4">
    <location>
        <position position="437"/>
    </location>
</feature>
<gene>
    <name evidence="4" type="ORF">DERYTH_LOCUS23270</name>
</gene>
<keyword evidence="5" id="KW-1185">Reference proteome</keyword>
<dbReference type="PANTHER" id="PTHR21446:SF12">
    <property type="entry name" value="POTASSIUM CHANNEL TETRAMERIZATION DOMAIN CONTAINING 1"/>
    <property type="match status" value="1"/>
</dbReference>
<feature type="domain" description="Tyr recombinase" evidence="3">
    <location>
        <begin position="133"/>
        <end position="347"/>
    </location>
</feature>
<dbReference type="InterPro" id="IPR002104">
    <property type="entry name" value="Integrase_catalytic"/>
</dbReference>
<dbReference type="PANTHER" id="PTHR21446">
    <property type="entry name" value="DUF3504 DOMAIN-CONTAINING PROTEIN"/>
    <property type="match status" value="1"/>
</dbReference>
<dbReference type="PROSITE" id="PS51898">
    <property type="entry name" value="TYR_RECOMBINASE"/>
    <property type="match status" value="1"/>
</dbReference>
<dbReference type="Gene3D" id="1.10.443.10">
    <property type="entry name" value="Intergrase catalytic core"/>
    <property type="match status" value="1"/>
</dbReference>
<sequence length="437" mass="49284">MSKRSNYLPSNDQLAALAKGRVPKNTIKNSEGWINIMKQWWSDVNYNEPLESQDKETIELQVSQFLCGVTTKQGQSYSRTSLKNALSAINRHLQNVKPGWRYNLHDKNDFPDLYARFDGLLKDMKKKRLGESKSTDGLTTEEIRHLLNYEILDPNTPLGLLKRVFFWISILGAARGGEHVNLHVSQVVDTSDGIILKKAQQKNDQGGIEGNQVDLIIPFPSDPEGTAGPNSEIRKYLSFRPKNFKSSSFYLSACRSPDAIVKGKWYLDKPLTDRTIRSMFKMICIECGINVESRNISNHSGRRTSIMELFSVGVPENTGRAISGHKSSGGYYAYAKPTDEHKREALGNVLNKLITNTSSNGIMQDSINHSEPDNHEISSSEDDGNSSDMDLNNSVQNEHEFYGTFHTAKEVLKNNSHKRSSTTDENKQMHRQKKNVT</sequence>
<organism evidence="4 5">
    <name type="scientific">Dentiscutata erythropus</name>
    <dbReference type="NCBI Taxonomy" id="1348616"/>
    <lineage>
        <taxon>Eukaryota</taxon>
        <taxon>Fungi</taxon>
        <taxon>Fungi incertae sedis</taxon>
        <taxon>Mucoromycota</taxon>
        <taxon>Glomeromycotina</taxon>
        <taxon>Glomeromycetes</taxon>
        <taxon>Diversisporales</taxon>
        <taxon>Gigasporaceae</taxon>
        <taxon>Dentiscutata</taxon>
    </lineage>
</organism>
<dbReference type="GO" id="GO:0006310">
    <property type="term" value="P:DNA recombination"/>
    <property type="evidence" value="ECO:0007669"/>
    <property type="project" value="UniProtKB-KW"/>
</dbReference>
<proteinExistence type="predicted"/>
<feature type="compositionally biased region" description="Polar residues" evidence="2">
    <location>
        <begin position="386"/>
        <end position="396"/>
    </location>
</feature>